<gene>
    <name evidence="1" type="ORF">FRC98_13130</name>
</gene>
<accession>A0A5C6X2M2</accession>
<dbReference type="OrthoDB" id="5497490at2"/>
<dbReference type="Proteomes" id="UP000321412">
    <property type="component" value="Unassembled WGS sequence"/>
</dbReference>
<dbReference type="EMBL" id="VOSM01000006">
    <property type="protein sequence ID" value="TXD36063.1"/>
    <property type="molecule type" value="Genomic_DNA"/>
</dbReference>
<evidence type="ECO:0000313" key="1">
    <source>
        <dbReference type="EMBL" id="TXD36063.1"/>
    </source>
</evidence>
<keyword evidence="2" id="KW-1185">Reference proteome</keyword>
<protein>
    <submittedName>
        <fullName evidence="1">Uncharacterized protein</fullName>
    </submittedName>
</protein>
<evidence type="ECO:0000313" key="2">
    <source>
        <dbReference type="Proteomes" id="UP000321412"/>
    </source>
</evidence>
<organism evidence="1 2">
    <name type="scientific">Lujinxingia vulgaris</name>
    <dbReference type="NCBI Taxonomy" id="2600176"/>
    <lineage>
        <taxon>Bacteria</taxon>
        <taxon>Deltaproteobacteria</taxon>
        <taxon>Bradymonadales</taxon>
        <taxon>Lujinxingiaceae</taxon>
        <taxon>Lujinxingia</taxon>
    </lineage>
</organism>
<sequence>MVLGRWTCWVWVLGLVVAAGCASGAPAERSSGRLEGGLLGLEDERAAWMGWEAQSAEQIWPLGVGDDADVVVFDAWEVTDASFREQVWDVVFHGLWPLSDPQREGPAAEAVQMALMVLDPLGEATRFELSFFMRADGAREGVVLRIFSEGEVGPGVWVEASGVPGEGVSEWRVRVEPAVEESSGLAMRWHKDEARWVGLGAMDAQAEPTDAAAWAQPERWVLEALHLVLWEEVTGAAFVSPAFDHRRASAWEASAQARVGLWPARHGGTWRERQLDEYPARSVFWPRGMPQGFE</sequence>
<proteinExistence type="predicted"/>
<dbReference type="AlphaFoldDB" id="A0A5C6X2M2"/>
<name>A0A5C6X2M2_9DELT</name>
<dbReference type="RefSeq" id="WP_146981900.1">
    <property type="nucleotide sequence ID" value="NZ_VOSM01000006.1"/>
</dbReference>
<dbReference type="PROSITE" id="PS51257">
    <property type="entry name" value="PROKAR_LIPOPROTEIN"/>
    <property type="match status" value="1"/>
</dbReference>
<comment type="caution">
    <text evidence="1">The sequence shown here is derived from an EMBL/GenBank/DDBJ whole genome shotgun (WGS) entry which is preliminary data.</text>
</comment>
<reference evidence="1 2" key="1">
    <citation type="submission" date="2019-08" db="EMBL/GenBank/DDBJ databases">
        <title>Bradymonadales sp. TMQ4.</title>
        <authorList>
            <person name="Liang Q."/>
        </authorList>
    </citation>
    <scope>NUCLEOTIDE SEQUENCE [LARGE SCALE GENOMIC DNA]</scope>
    <source>
        <strain evidence="1 2">TMQ4</strain>
    </source>
</reference>